<protein>
    <submittedName>
        <fullName evidence="4">Non-lysosomal glucosylceramidase</fullName>
    </submittedName>
</protein>
<evidence type="ECO:0000313" key="5">
    <source>
        <dbReference type="Proteomes" id="UP001626550"/>
    </source>
</evidence>
<proteinExistence type="predicted"/>
<keyword evidence="5" id="KW-1185">Reference proteome</keyword>
<dbReference type="Pfam" id="PF12215">
    <property type="entry name" value="Glyco_hydr_116N"/>
    <property type="match status" value="1"/>
</dbReference>
<feature type="domain" description="Glycosyl-hydrolase family 116 N-terminal" evidence="3">
    <location>
        <begin position="17"/>
        <end position="415"/>
    </location>
</feature>
<feature type="region of interest" description="Disordered" evidence="1">
    <location>
        <begin position="169"/>
        <end position="196"/>
    </location>
</feature>
<dbReference type="SUPFAM" id="SSF48208">
    <property type="entry name" value="Six-hairpin glycosidases"/>
    <property type="match status" value="1"/>
</dbReference>
<dbReference type="Proteomes" id="UP001626550">
    <property type="component" value="Unassembled WGS sequence"/>
</dbReference>
<dbReference type="InterPro" id="IPR008928">
    <property type="entry name" value="6-hairpin_glycosidase_sf"/>
</dbReference>
<reference evidence="4 5" key="1">
    <citation type="submission" date="2024-11" db="EMBL/GenBank/DDBJ databases">
        <title>Adaptive evolution of stress response genes in parasites aligns with host niche diversity.</title>
        <authorList>
            <person name="Hahn C."/>
            <person name="Resl P."/>
        </authorList>
    </citation>
    <scope>NUCLEOTIDE SEQUENCE [LARGE SCALE GENOMIC DNA]</scope>
    <source>
        <strain evidence="4">EGGRZ-B1_66</strain>
        <tissue evidence="4">Body</tissue>
    </source>
</reference>
<evidence type="ECO:0000259" key="2">
    <source>
        <dbReference type="Pfam" id="PF04685"/>
    </source>
</evidence>
<evidence type="ECO:0000313" key="4">
    <source>
        <dbReference type="EMBL" id="KAL3314322.1"/>
    </source>
</evidence>
<dbReference type="EMBL" id="JBJKFK010001033">
    <property type="protein sequence ID" value="KAL3314322.1"/>
    <property type="molecule type" value="Genomic_DNA"/>
</dbReference>
<dbReference type="AlphaFoldDB" id="A0ABD2Q591"/>
<evidence type="ECO:0000259" key="3">
    <source>
        <dbReference type="Pfam" id="PF12215"/>
    </source>
</evidence>
<sequence>MPFINPLDPIDWKPIYGVPIGGIGSGAIARGFRGEFCRSSILPGVYNFDLNPVDLFIVTIKKRGQAVFQQVLSTNKEAPSHSGVGLKTWSWGFPESQGHYIGLYPRSWTIYELPRFKIILICKQVSPVIPNDYKDTTLPCVTFEWSILSFNKDEDLECTITMTWRGPRHPIRHPTKHEGAAIGHSRKTSEDLENSGFHSQYSKEEVYTGARISSFEVPAAHGKLKGCTLDTRIGNDIHCCYGLAARCTDRVAVSRCPGFNIDSDQSNSSKVNSGFYNVSNQTHYDVKDAPSAKDLWLSLMSSSSALDSANSYVSQSSLSYKRVSTPATNSRSHDHCVPDRLAMAVSASCSLEAMTADDKPTTKKLEFFLCWHTPRVHFRSAEVAYTRRYARWFPELGRTGTKRLLAYTADSWKDWDVKINGWQKPYLNDKSLPDWYKSALFNELYFLTDGGTVWLDPLHPVPLKKSETRPLSPTMHKQGLLSRFLSYFLQPVEKTKGELSPLPSLNSALSDHSYQTLKKDVLPFDLVRSNCEELRLDPAKLTGRHIDCEVPSMLSDQDKLKKLSWQHRLELGREIGLFGYIEGHEYRMYNTYDVHHFAAWSMIALWPKLQWSINYDFGDQCISEDRAMVEYIYQGTKTNRSTFMAVPHDLGDPEDEPWRRSNAYIMFPTDTWKDLPPKLVLNTWRDFKYSKDWLYLIYMLPICYNLIDDYSKYDLNDDGIIENSGFPDQTFDAWKVTGTSAYTGGLWISALYALYDMVNALVEEKTDENAKLMVKSGVAHNGKRWEEVLTELRKKSQLSNASFEEKLWNGLYYDYQDHQSSSSHTIMAAQLVGYCHLALSGAPDNAVFEKSKIKSVLEVIKLHNWLGVEDGRLGAVNGMLPCCSKAEILKCKAPSDFVSKVDIDSVQSEEFWIGINYTIAAIMINEGMQEDAFKMAGSIFSQVYDKWGMQYQTPEAIMMNEKYRSLGYMRPLAIWSMQLAYEKCKNLNLTVSNASHAQI</sequence>
<comment type="caution">
    <text evidence="4">The sequence shown here is derived from an EMBL/GenBank/DDBJ whole genome shotgun (WGS) entry which is preliminary data.</text>
</comment>
<dbReference type="PANTHER" id="PTHR12654">
    <property type="entry name" value="BILE ACID BETA-GLUCOSIDASE-RELATED"/>
    <property type="match status" value="1"/>
</dbReference>
<organism evidence="4 5">
    <name type="scientific">Cichlidogyrus casuarinus</name>
    <dbReference type="NCBI Taxonomy" id="1844966"/>
    <lineage>
        <taxon>Eukaryota</taxon>
        <taxon>Metazoa</taxon>
        <taxon>Spiralia</taxon>
        <taxon>Lophotrochozoa</taxon>
        <taxon>Platyhelminthes</taxon>
        <taxon>Monogenea</taxon>
        <taxon>Monopisthocotylea</taxon>
        <taxon>Dactylogyridea</taxon>
        <taxon>Ancyrocephalidae</taxon>
        <taxon>Cichlidogyrus</taxon>
    </lineage>
</organism>
<dbReference type="InterPro" id="IPR024462">
    <property type="entry name" value="GH116_N"/>
</dbReference>
<dbReference type="InterPro" id="IPR006775">
    <property type="entry name" value="GH116_catalytic"/>
</dbReference>
<gene>
    <name evidence="4" type="primary">GBA2</name>
    <name evidence="4" type="ORF">Ciccas_007063</name>
</gene>
<dbReference type="InterPro" id="IPR052566">
    <property type="entry name" value="Non-lysos_glucosylceramidase"/>
</dbReference>
<dbReference type="PANTHER" id="PTHR12654:SF0">
    <property type="entry name" value="NON-LYSOSOMAL GLUCOSYLCERAMIDASE"/>
    <property type="match status" value="1"/>
</dbReference>
<evidence type="ECO:0000256" key="1">
    <source>
        <dbReference type="SAM" id="MobiDB-lite"/>
    </source>
</evidence>
<name>A0ABD2Q591_9PLAT</name>
<feature type="domain" description="Glycosyl-hydrolase family 116 catalytic region" evidence="2">
    <location>
        <begin position="576"/>
        <end position="977"/>
    </location>
</feature>
<dbReference type="Pfam" id="PF04685">
    <property type="entry name" value="DUF608"/>
    <property type="match status" value="1"/>
</dbReference>
<accession>A0ABD2Q591</accession>